<dbReference type="EMBL" id="JBBPBK010000005">
    <property type="protein sequence ID" value="KAK9285856.1"/>
    <property type="molecule type" value="Genomic_DNA"/>
</dbReference>
<evidence type="ECO:0000313" key="19">
    <source>
        <dbReference type="EMBL" id="KAK9285856.1"/>
    </source>
</evidence>
<dbReference type="GO" id="GO:0005886">
    <property type="term" value="C:plasma membrane"/>
    <property type="evidence" value="ECO:0007669"/>
    <property type="project" value="TreeGrafter"/>
</dbReference>
<evidence type="ECO:0000256" key="7">
    <source>
        <dbReference type="ARBA" id="ARBA00022741"/>
    </source>
</evidence>
<keyword evidence="12" id="KW-1278">Translocase</keyword>
<comment type="subcellular location">
    <subcellularLocation>
        <location evidence="1 17">Membrane</location>
        <topology evidence="1 17">Multi-pass membrane protein</topology>
    </subcellularLocation>
</comment>
<keyword evidence="7 17" id="KW-0547">Nucleotide-binding</keyword>
<dbReference type="Pfam" id="PF13246">
    <property type="entry name" value="Cation_ATPase"/>
    <property type="match status" value="1"/>
</dbReference>
<keyword evidence="5 17" id="KW-0812">Transmembrane</keyword>
<dbReference type="InterPro" id="IPR023299">
    <property type="entry name" value="ATPase_P-typ_cyto_dom_N"/>
</dbReference>
<comment type="caution">
    <text evidence="19">The sequence shown here is derived from an EMBL/GenBank/DDBJ whole genome shotgun (WGS) entry which is preliminary data.</text>
</comment>
<dbReference type="InterPro" id="IPR006408">
    <property type="entry name" value="P-type_ATPase_IIB"/>
</dbReference>
<comment type="function">
    <text evidence="17">Catalyzes the hydrolysis of ATP coupled with the transport of calcium.</text>
</comment>
<evidence type="ECO:0000256" key="17">
    <source>
        <dbReference type="RuleBase" id="RU361146"/>
    </source>
</evidence>
<reference evidence="19 20" key="1">
    <citation type="journal article" date="2024" name="Plant J.">
        <title>Genome sequences and population genomics reveal climatic adaptation and genomic divergence between two closely related sweetgum species.</title>
        <authorList>
            <person name="Xu W.Q."/>
            <person name="Ren C.Q."/>
            <person name="Zhang X.Y."/>
            <person name="Comes H.P."/>
            <person name="Liu X.H."/>
            <person name="Li Y.G."/>
            <person name="Kettle C.J."/>
            <person name="Jalonen R."/>
            <person name="Gaisberger H."/>
            <person name="Ma Y.Z."/>
            <person name="Qiu Y.X."/>
        </authorList>
    </citation>
    <scope>NUCLEOTIDE SEQUENCE [LARGE SCALE GENOMIC DNA]</scope>
    <source>
        <strain evidence="19">Hangzhou</strain>
    </source>
</reference>
<dbReference type="Gene3D" id="1.20.1110.10">
    <property type="entry name" value="Calcium-transporting ATPase, transmembrane domain"/>
    <property type="match status" value="1"/>
</dbReference>
<dbReference type="Gene3D" id="3.40.1110.10">
    <property type="entry name" value="Calcium-transporting ATPase, cytoplasmic domain N"/>
    <property type="match status" value="1"/>
</dbReference>
<dbReference type="GO" id="GO:0005516">
    <property type="term" value="F:calmodulin binding"/>
    <property type="evidence" value="ECO:0007669"/>
    <property type="project" value="UniProtKB-KW"/>
</dbReference>
<evidence type="ECO:0000259" key="18">
    <source>
        <dbReference type="Pfam" id="PF00689"/>
    </source>
</evidence>
<evidence type="ECO:0000256" key="5">
    <source>
        <dbReference type="ARBA" id="ARBA00022692"/>
    </source>
</evidence>
<evidence type="ECO:0000313" key="20">
    <source>
        <dbReference type="Proteomes" id="UP001415857"/>
    </source>
</evidence>
<dbReference type="Proteomes" id="UP001415857">
    <property type="component" value="Unassembled WGS sequence"/>
</dbReference>
<evidence type="ECO:0000256" key="1">
    <source>
        <dbReference type="ARBA" id="ARBA00004141"/>
    </source>
</evidence>
<dbReference type="PRINTS" id="PR00120">
    <property type="entry name" value="HATPASE"/>
</dbReference>
<keyword evidence="10" id="KW-0460">Magnesium</keyword>
<evidence type="ECO:0000256" key="10">
    <source>
        <dbReference type="ARBA" id="ARBA00022842"/>
    </source>
</evidence>
<feature type="transmembrane region" description="Helical" evidence="17">
    <location>
        <begin position="401"/>
        <end position="421"/>
    </location>
</feature>
<dbReference type="PRINTS" id="PR00119">
    <property type="entry name" value="CATATPASE"/>
</dbReference>
<keyword evidence="8 17" id="KW-0106">Calcium</keyword>
<dbReference type="GO" id="GO:0016887">
    <property type="term" value="F:ATP hydrolysis activity"/>
    <property type="evidence" value="ECO:0007669"/>
    <property type="project" value="InterPro"/>
</dbReference>
<gene>
    <name evidence="19" type="ORF">L1049_025057</name>
</gene>
<keyword evidence="6" id="KW-0479">Metal-binding</keyword>
<dbReference type="GO" id="GO:0005388">
    <property type="term" value="F:P-type calcium transporter activity"/>
    <property type="evidence" value="ECO:0007669"/>
    <property type="project" value="UniProtKB-EC"/>
</dbReference>
<evidence type="ECO:0000256" key="8">
    <source>
        <dbReference type="ARBA" id="ARBA00022837"/>
    </source>
</evidence>
<evidence type="ECO:0000256" key="6">
    <source>
        <dbReference type="ARBA" id="ARBA00022723"/>
    </source>
</evidence>
<accession>A0AAP0S1M2</accession>
<sequence>MKKQMGVVLELPEGGLRAHCKGASEIVLAACDKVINSNGEIVLLDEALITHLNVTINQFASEALRTLCLAFMELENGFSPENPIPVSGYTCIGIVGIKDPVRPGVKESVALCRSAGITVRMVTGDNINTAKAIARECGILSDDGLAIEGSVFWKKSREELHELVPKLQVMARCSPLDRQALVKHLQTTCDEVVAVTGDGTNDAPALHEADIGLAMGIAGTEVAKENADVIILDDNFSTIVTLAKWGRSVYISIQKFVQFQLTINVVALIVSSFSACLTGNAPLTTVQLLWVNMIMNALGALALVTEPPNDDLMKRSPVERRGKLISNVMWRNILGQSFYQSMVIWYLQAKGKAIFCLDGPDSDLILNTLIFNSFVFCQVFNEINSREMEKINVFIGIQENYFCVAVLSGTVLFQIIIVEFLCTLADTSPLTLAQWFLVIFIGFLSMPIAAGLKMIKVRAT</sequence>
<feature type="transmembrane region" description="Helical" evidence="17">
    <location>
        <begin position="364"/>
        <end position="381"/>
    </location>
</feature>
<dbReference type="NCBIfam" id="TIGR01517">
    <property type="entry name" value="ATPase-IIB_Ca"/>
    <property type="match status" value="1"/>
</dbReference>
<proteinExistence type="inferred from homology"/>
<evidence type="ECO:0000256" key="12">
    <source>
        <dbReference type="ARBA" id="ARBA00022967"/>
    </source>
</evidence>
<dbReference type="Gene3D" id="3.40.50.1000">
    <property type="entry name" value="HAD superfamily/HAD-like"/>
    <property type="match status" value="1"/>
</dbReference>
<dbReference type="SUPFAM" id="SSF81660">
    <property type="entry name" value="Metal cation-transporting ATPase, ATP-binding domain N"/>
    <property type="match status" value="1"/>
</dbReference>
<feature type="transmembrane region" description="Helical" evidence="17">
    <location>
        <begin position="433"/>
        <end position="452"/>
    </location>
</feature>
<evidence type="ECO:0000256" key="14">
    <source>
        <dbReference type="ARBA" id="ARBA00023065"/>
    </source>
</evidence>
<dbReference type="Pfam" id="PF00689">
    <property type="entry name" value="Cation_ATPase_C"/>
    <property type="match status" value="1"/>
</dbReference>
<keyword evidence="11" id="KW-0112">Calmodulin-binding</keyword>
<organism evidence="19 20">
    <name type="scientific">Liquidambar formosana</name>
    <name type="common">Formosan gum</name>
    <dbReference type="NCBI Taxonomy" id="63359"/>
    <lineage>
        <taxon>Eukaryota</taxon>
        <taxon>Viridiplantae</taxon>
        <taxon>Streptophyta</taxon>
        <taxon>Embryophyta</taxon>
        <taxon>Tracheophyta</taxon>
        <taxon>Spermatophyta</taxon>
        <taxon>Magnoliopsida</taxon>
        <taxon>eudicotyledons</taxon>
        <taxon>Gunneridae</taxon>
        <taxon>Pentapetalae</taxon>
        <taxon>Saxifragales</taxon>
        <taxon>Altingiaceae</taxon>
        <taxon>Liquidambar</taxon>
    </lineage>
</organism>
<dbReference type="Pfam" id="PF08282">
    <property type="entry name" value="Hydrolase_3"/>
    <property type="match status" value="1"/>
</dbReference>
<feature type="transmembrane region" description="Helical" evidence="17">
    <location>
        <begin position="289"/>
        <end position="307"/>
    </location>
</feature>
<keyword evidence="9 17" id="KW-0067">ATP-binding</keyword>
<dbReference type="SUPFAM" id="SSF81665">
    <property type="entry name" value="Calcium ATPase, transmembrane domain M"/>
    <property type="match status" value="1"/>
</dbReference>
<dbReference type="GO" id="GO:0005524">
    <property type="term" value="F:ATP binding"/>
    <property type="evidence" value="ECO:0007669"/>
    <property type="project" value="UniProtKB-KW"/>
</dbReference>
<dbReference type="InterPro" id="IPR023214">
    <property type="entry name" value="HAD_sf"/>
</dbReference>
<keyword evidence="3 17" id="KW-0813">Transport</keyword>
<feature type="domain" description="Cation-transporting P-type ATPase C-terminal" evidence="18">
    <location>
        <begin position="281"/>
        <end position="455"/>
    </location>
</feature>
<evidence type="ECO:0000256" key="3">
    <source>
        <dbReference type="ARBA" id="ARBA00022448"/>
    </source>
</evidence>
<dbReference type="InterPro" id="IPR036412">
    <property type="entry name" value="HAD-like_sf"/>
</dbReference>
<name>A0AAP0S1M2_LIQFO</name>
<keyword evidence="14 17" id="KW-0406">Ion transport</keyword>
<dbReference type="PANTHER" id="PTHR24093:SF474">
    <property type="entry name" value="CALCIUM-TRANSPORTING ATPASE 2, PLASMA MEMBRANE-TYPE"/>
    <property type="match status" value="1"/>
</dbReference>
<dbReference type="InterPro" id="IPR001757">
    <property type="entry name" value="P_typ_ATPase"/>
</dbReference>
<evidence type="ECO:0000256" key="11">
    <source>
        <dbReference type="ARBA" id="ARBA00022860"/>
    </source>
</evidence>
<protein>
    <recommendedName>
        <fullName evidence="17">Calcium-transporting ATPase</fullName>
        <ecNumber evidence="17">7.2.2.10</ecNumber>
    </recommendedName>
</protein>
<dbReference type="PANTHER" id="PTHR24093">
    <property type="entry name" value="CATION TRANSPORTING ATPASE"/>
    <property type="match status" value="1"/>
</dbReference>
<evidence type="ECO:0000256" key="4">
    <source>
        <dbReference type="ARBA" id="ARBA00022568"/>
    </source>
</evidence>
<feature type="transmembrane region" description="Helical" evidence="17">
    <location>
        <begin position="261"/>
        <end position="283"/>
    </location>
</feature>
<evidence type="ECO:0000256" key="2">
    <source>
        <dbReference type="ARBA" id="ARBA00006124"/>
    </source>
</evidence>
<keyword evidence="4 17" id="KW-0109">Calcium transport</keyword>
<evidence type="ECO:0000256" key="9">
    <source>
        <dbReference type="ARBA" id="ARBA00022840"/>
    </source>
</evidence>
<dbReference type="SUPFAM" id="SSF56784">
    <property type="entry name" value="HAD-like"/>
    <property type="match status" value="1"/>
</dbReference>
<evidence type="ECO:0000256" key="15">
    <source>
        <dbReference type="ARBA" id="ARBA00023136"/>
    </source>
</evidence>
<evidence type="ECO:0000256" key="16">
    <source>
        <dbReference type="ARBA" id="ARBA00048694"/>
    </source>
</evidence>
<dbReference type="EC" id="7.2.2.10" evidence="17"/>
<dbReference type="InterPro" id="IPR023298">
    <property type="entry name" value="ATPase_P-typ_TM_dom_sf"/>
</dbReference>
<dbReference type="InterPro" id="IPR006068">
    <property type="entry name" value="ATPase_P-typ_cation-transptr_C"/>
</dbReference>
<keyword evidence="20" id="KW-1185">Reference proteome</keyword>
<dbReference type="FunFam" id="1.20.1110.10:FF:000039">
    <property type="entry name" value="Calcium-transporting ATPase"/>
    <property type="match status" value="1"/>
</dbReference>
<dbReference type="FunFam" id="3.40.50.1000:FF:000011">
    <property type="entry name" value="Calcium-transporting ATPase"/>
    <property type="match status" value="1"/>
</dbReference>
<dbReference type="AlphaFoldDB" id="A0AAP0S1M2"/>
<dbReference type="NCBIfam" id="TIGR01494">
    <property type="entry name" value="ATPase_P-type"/>
    <property type="match status" value="1"/>
</dbReference>
<keyword evidence="13 17" id="KW-1133">Transmembrane helix</keyword>
<dbReference type="GO" id="GO:0046872">
    <property type="term" value="F:metal ion binding"/>
    <property type="evidence" value="ECO:0007669"/>
    <property type="project" value="UniProtKB-KW"/>
</dbReference>
<evidence type="ECO:0000256" key="13">
    <source>
        <dbReference type="ARBA" id="ARBA00022989"/>
    </source>
</evidence>
<comment type="caution">
    <text evidence="17">Lacks conserved residue(s) required for the propagation of feature annotation.</text>
</comment>
<comment type="catalytic activity">
    <reaction evidence="16 17">
        <text>Ca(2+)(in) + ATP + H2O = Ca(2+)(out) + ADP + phosphate + H(+)</text>
        <dbReference type="Rhea" id="RHEA:18105"/>
        <dbReference type="ChEBI" id="CHEBI:15377"/>
        <dbReference type="ChEBI" id="CHEBI:15378"/>
        <dbReference type="ChEBI" id="CHEBI:29108"/>
        <dbReference type="ChEBI" id="CHEBI:30616"/>
        <dbReference type="ChEBI" id="CHEBI:43474"/>
        <dbReference type="ChEBI" id="CHEBI:456216"/>
        <dbReference type="EC" id="7.2.2.10"/>
    </reaction>
</comment>
<comment type="similarity">
    <text evidence="2 17">Belongs to the cation transport ATPase (P-type) (TC 3.A.3) family. Type IIB subfamily.</text>
</comment>
<keyword evidence="15 17" id="KW-0472">Membrane</keyword>